<dbReference type="GO" id="GO:0046872">
    <property type="term" value="F:metal ion binding"/>
    <property type="evidence" value="ECO:0007669"/>
    <property type="project" value="UniProtKB-KW"/>
</dbReference>
<organism evidence="6 7">
    <name type="scientific">Hyphomonas polymorpha PS728</name>
    <dbReference type="NCBI Taxonomy" id="1280954"/>
    <lineage>
        <taxon>Bacteria</taxon>
        <taxon>Pseudomonadati</taxon>
        <taxon>Pseudomonadota</taxon>
        <taxon>Alphaproteobacteria</taxon>
        <taxon>Hyphomonadales</taxon>
        <taxon>Hyphomonadaceae</taxon>
        <taxon>Hyphomonas</taxon>
    </lineage>
</organism>
<feature type="domain" description="CENP-V/GFA" evidence="5">
    <location>
        <begin position="18"/>
        <end position="135"/>
    </location>
</feature>
<dbReference type="Proteomes" id="UP000027100">
    <property type="component" value="Unassembled WGS sequence"/>
</dbReference>
<evidence type="ECO:0000313" key="6">
    <source>
        <dbReference type="EMBL" id="KCZ97597.1"/>
    </source>
</evidence>
<evidence type="ECO:0000313" key="7">
    <source>
        <dbReference type="Proteomes" id="UP000027100"/>
    </source>
</evidence>
<dbReference type="EMBL" id="ARYM01000017">
    <property type="protein sequence ID" value="KCZ97597.1"/>
    <property type="molecule type" value="Genomic_DNA"/>
</dbReference>
<accession>A0A062VHP6</accession>
<dbReference type="AlphaFoldDB" id="A0A062VHP6"/>
<keyword evidence="4" id="KW-0456">Lyase</keyword>
<dbReference type="Pfam" id="PF04828">
    <property type="entry name" value="GFA"/>
    <property type="match status" value="1"/>
</dbReference>
<evidence type="ECO:0000256" key="2">
    <source>
        <dbReference type="ARBA" id="ARBA00022723"/>
    </source>
</evidence>
<evidence type="ECO:0000259" key="5">
    <source>
        <dbReference type="PROSITE" id="PS51891"/>
    </source>
</evidence>
<evidence type="ECO:0000256" key="4">
    <source>
        <dbReference type="ARBA" id="ARBA00023239"/>
    </source>
</evidence>
<dbReference type="eggNOG" id="COG3791">
    <property type="taxonomic scope" value="Bacteria"/>
</dbReference>
<dbReference type="PANTHER" id="PTHR33337">
    <property type="entry name" value="GFA DOMAIN-CONTAINING PROTEIN"/>
    <property type="match status" value="1"/>
</dbReference>
<dbReference type="SUPFAM" id="SSF51316">
    <property type="entry name" value="Mss4-like"/>
    <property type="match status" value="1"/>
</dbReference>
<dbReference type="PROSITE" id="PS51891">
    <property type="entry name" value="CENP_V_GFA"/>
    <property type="match status" value="1"/>
</dbReference>
<sequence length="149" mass="16163">MIRFSGGIIMTADDNPSKTGRCLCGAVGYEILGPVQMTAICHCRNCQRQSGTAYSVIAGILRSDYRQTGETRIFHDTGDSGRRVERHFCGGCGSPILSIIEPLPEMLFIKAGTLDDSTELQPAVEVYCDSAMPYVPLVPGTQKFPKSNV</sequence>
<keyword evidence="3" id="KW-0862">Zinc</keyword>
<dbReference type="PANTHER" id="PTHR33337:SF40">
    <property type="entry name" value="CENP-V_GFA DOMAIN-CONTAINING PROTEIN-RELATED"/>
    <property type="match status" value="1"/>
</dbReference>
<dbReference type="RefSeq" id="WP_206742166.1">
    <property type="nucleotide sequence ID" value="NZ_ARYM01000017.1"/>
</dbReference>
<protein>
    <submittedName>
        <fullName evidence="6">Glutathione-dependent formaldehyde-activating protein</fullName>
    </submittedName>
</protein>
<keyword evidence="7" id="KW-1185">Reference proteome</keyword>
<keyword evidence="2" id="KW-0479">Metal-binding</keyword>
<comment type="caution">
    <text evidence="6">The sequence shown here is derived from an EMBL/GenBank/DDBJ whole genome shotgun (WGS) entry which is preliminary data.</text>
</comment>
<comment type="similarity">
    <text evidence="1">Belongs to the Gfa family.</text>
</comment>
<reference evidence="6 7" key="1">
    <citation type="journal article" date="2014" name="Antonie Van Leeuwenhoek">
        <title>Hyphomonas beringensis sp. nov. and Hyphomonas chukchiensis sp. nov., isolated from surface seawater of the Bering Sea and Chukchi Sea.</title>
        <authorList>
            <person name="Li C."/>
            <person name="Lai Q."/>
            <person name="Li G."/>
            <person name="Dong C."/>
            <person name="Wang J."/>
            <person name="Liao Y."/>
            <person name="Shao Z."/>
        </authorList>
    </citation>
    <scope>NUCLEOTIDE SEQUENCE [LARGE SCALE GENOMIC DNA]</scope>
    <source>
        <strain evidence="6 7">PS728</strain>
    </source>
</reference>
<dbReference type="InterPro" id="IPR011057">
    <property type="entry name" value="Mss4-like_sf"/>
</dbReference>
<proteinExistence type="inferred from homology"/>
<dbReference type="GO" id="GO:0016846">
    <property type="term" value="F:carbon-sulfur lyase activity"/>
    <property type="evidence" value="ECO:0007669"/>
    <property type="project" value="InterPro"/>
</dbReference>
<name>A0A062VHP6_9PROT</name>
<dbReference type="Gene3D" id="3.90.1590.10">
    <property type="entry name" value="glutathione-dependent formaldehyde- activating enzyme (gfa)"/>
    <property type="match status" value="1"/>
</dbReference>
<dbReference type="InterPro" id="IPR006913">
    <property type="entry name" value="CENP-V/GFA"/>
</dbReference>
<evidence type="ECO:0000256" key="1">
    <source>
        <dbReference type="ARBA" id="ARBA00005495"/>
    </source>
</evidence>
<evidence type="ECO:0000256" key="3">
    <source>
        <dbReference type="ARBA" id="ARBA00022833"/>
    </source>
</evidence>
<gene>
    <name evidence="6" type="ORF">HPO_13927</name>
</gene>
<dbReference type="PATRIC" id="fig|1280954.3.peg.2820"/>
<dbReference type="STRING" id="1280954.HPO_13927"/>